<dbReference type="SMART" id="SM01381">
    <property type="entry name" value="7TM_GPCR_Srsx"/>
    <property type="match status" value="1"/>
</dbReference>
<dbReference type="GO" id="GO:0004930">
    <property type="term" value="F:G protein-coupled receptor activity"/>
    <property type="evidence" value="ECO:0007669"/>
    <property type="project" value="InterPro"/>
</dbReference>
<keyword evidence="4 6" id="KW-1133">Transmembrane helix</keyword>
<feature type="transmembrane region" description="Helical" evidence="6">
    <location>
        <begin position="127"/>
        <end position="148"/>
    </location>
</feature>
<feature type="transmembrane region" description="Helical" evidence="6">
    <location>
        <begin position="79"/>
        <end position="106"/>
    </location>
</feature>
<evidence type="ECO:0000313" key="8">
    <source>
        <dbReference type="EMBL" id="KAK6179935.1"/>
    </source>
</evidence>
<dbReference type="GO" id="GO:0005886">
    <property type="term" value="C:plasma membrane"/>
    <property type="evidence" value="ECO:0007669"/>
    <property type="project" value="UniProtKB-SubCell"/>
</dbReference>
<evidence type="ECO:0000256" key="1">
    <source>
        <dbReference type="ARBA" id="ARBA00004651"/>
    </source>
</evidence>
<gene>
    <name evidence="8" type="ORF">SNE40_012182</name>
</gene>
<evidence type="ECO:0000313" key="9">
    <source>
        <dbReference type="Proteomes" id="UP001347796"/>
    </source>
</evidence>
<dbReference type="PROSITE" id="PS50262">
    <property type="entry name" value="G_PROTEIN_RECEP_F1_2"/>
    <property type="match status" value="1"/>
</dbReference>
<comment type="caution">
    <text evidence="8">The sequence shown here is derived from an EMBL/GenBank/DDBJ whole genome shotgun (WGS) entry which is preliminary data.</text>
</comment>
<reference evidence="8 9" key="1">
    <citation type="submission" date="2024-01" db="EMBL/GenBank/DDBJ databases">
        <title>The genome of the rayed Mediterranean limpet Patella caerulea (Linnaeus, 1758).</title>
        <authorList>
            <person name="Anh-Thu Weber A."/>
            <person name="Halstead-Nussloch G."/>
        </authorList>
    </citation>
    <scope>NUCLEOTIDE SEQUENCE [LARGE SCALE GENOMIC DNA]</scope>
    <source>
        <strain evidence="8">AATW-2023a</strain>
        <tissue evidence="8">Whole specimen</tissue>
    </source>
</reference>
<organism evidence="8 9">
    <name type="scientific">Patella caerulea</name>
    <name type="common">Rayed Mediterranean limpet</name>
    <dbReference type="NCBI Taxonomy" id="87958"/>
    <lineage>
        <taxon>Eukaryota</taxon>
        <taxon>Metazoa</taxon>
        <taxon>Spiralia</taxon>
        <taxon>Lophotrochozoa</taxon>
        <taxon>Mollusca</taxon>
        <taxon>Gastropoda</taxon>
        <taxon>Patellogastropoda</taxon>
        <taxon>Patelloidea</taxon>
        <taxon>Patellidae</taxon>
        <taxon>Patella</taxon>
    </lineage>
</organism>
<dbReference type="InterPro" id="IPR017452">
    <property type="entry name" value="GPCR_Rhodpsn_7TM"/>
</dbReference>
<protein>
    <recommendedName>
        <fullName evidence="7">G-protein coupled receptors family 1 profile domain-containing protein</fullName>
    </recommendedName>
</protein>
<feature type="transmembrane region" description="Helical" evidence="6">
    <location>
        <begin position="168"/>
        <end position="189"/>
    </location>
</feature>
<feature type="transmembrane region" description="Helical" evidence="6">
    <location>
        <begin position="6"/>
        <end position="36"/>
    </location>
</feature>
<dbReference type="AlphaFoldDB" id="A0AAN8JNM3"/>
<feature type="transmembrane region" description="Helical" evidence="6">
    <location>
        <begin position="249"/>
        <end position="270"/>
    </location>
</feature>
<evidence type="ECO:0000256" key="6">
    <source>
        <dbReference type="SAM" id="Phobius"/>
    </source>
</evidence>
<dbReference type="EMBL" id="JAZGQO010000008">
    <property type="protein sequence ID" value="KAK6179935.1"/>
    <property type="molecule type" value="Genomic_DNA"/>
</dbReference>
<feature type="transmembrane region" description="Helical" evidence="6">
    <location>
        <begin position="216"/>
        <end position="237"/>
    </location>
</feature>
<evidence type="ECO:0000256" key="2">
    <source>
        <dbReference type="ARBA" id="ARBA00022475"/>
    </source>
</evidence>
<evidence type="ECO:0000256" key="4">
    <source>
        <dbReference type="ARBA" id="ARBA00022989"/>
    </source>
</evidence>
<evidence type="ECO:0000259" key="7">
    <source>
        <dbReference type="PROSITE" id="PS50262"/>
    </source>
</evidence>
<keyword evidence="9" id="KW-1185">Reference proteome</keyword>
<keyword evidence="2" id="KW-1003">Cell membrane</keyword>
<dbReference type="PANTHER" id="PTHR22750">
    <property type="entry name" value="G-PROTEIN COUPLED RECEPTOR"/>
    <property type="match status" value="1"/>
</dbReference>
<dbReference type="SUPFAM" id="SSF81321">
    <property type="entry name" value="Family A G protein-coupled receptor-like"/>
    <property type="match status" value="1"/>
</dbReference>
<dbReference type="Gene3D" id="1.20.1070.10">
    <property type="entry name" value="Rhodopsin 7-helix transmembrane proteins"/>
    <property type="match status" value="1"/>
</dbReference>
<keyword evidence="5 6" id="KW-0472">Membrane</keyword>
<accession>A0AAN8JNM3</accession>
<feature type="domain" description="G-protein coupled receptors family 1 profile" evidence="7">
    <location>
        <begin position="27"/>
        <end position="268"/>
    </location>
</feature>
<sequence>MDVYQVASWGAMLVTIEVLLILLIPLGNGVIIAAVLTHRQLRKPGDILVANLATADIVIGTFVLPFDLYVVVAQKYFQVAIPCCVIPFSWILALTFSVQCLFFIALEKYFAILYPLKHLALATNKKALLAGIGGWLFAVIVSVCSMLVRNEWTSEILCPFQPNFMTVFNSSFITFLIITSVFMYIRVFATLVKPTVLPHGSAVFRSRRCHIKKTKMMAVVLFMFVLFWSPLIVYFLYMNITRQQAFTPIARLFVLLGTCNSLINCIVYLCKREEFRKMVLNVFKRRKPRTEA</sequence>
<evidence type="ECO:0000256" key="3">
    <source>
        <dbReference type="ARBA" id="ARBA00022692"/>
    </source>
</evidence>
<dbReference type="InterPro" id="IPR000276">
    <property type="entry name" value="GPCR_Rhodpsn"/>
</dbReference>
<dbReference type="PRINTS" id="PR00237">
    <property type="entry name" value="GPCRRHODOPSN"/>
</dbReference>
<dbReference type="Pfam" id="PF00001">
    <property type="entry name" value="7tm_1"/>
    <property type="match status" value="1"/>
</dbReference>
<name>A0AAN8JNM3_PATCE</name>
<dbReference type="Proteomes" id="UP001347796">
    <property type="component" value="Unassembled WGS sequence"/>
</dbReference>
<evidence type="ECO:0000256" key="5">
    <source>
        <dbReference type="ARBA" id="ARBA00023136"/>
    </source>
</evidence>
<comment type="subcellular location">
    <subcellularLocation>
        <location evidence="1">Cell membrane</location>
        <topology evidence="1">Multi-pass membrane protein</topology>
    </subcellularLocation>
</comment>
<feature type="transmembrane region" description="Helical" evidence="6">
    <location>
        <begin position="48"/>
        <end position="73"/>
    </location>
</feature>
<keyword evidence="3 6" id="KW-0812">Transmembrane</keyword>
<dbReference type="CDD" id="cd00637">
    <property type="entry name" value="7tm_classA_rhodopsin-like"/>
    <property type="match status" value="1"/>
</dbReference>
<proteinExistence type="predicted"/>